<dbReference type="EMBL" id="UOEQ01000153">
    <property type="protein sequence ID" value="VAW17853.1"/>
    <property type="molecule type" value="Genomic_DNA"/>
</dbReference>
<dbReference type="PROSITE" id="PS51186">
    <property type="entry name" value="GNAT"/>
    <property type="match status" value="1"/>
</dbReference>
<evidence type="ECO:0000259" key="2">
    <source>
        <dbReference type="PROSITE" id="PS51186"/>
    </source>
</evidence>
<accession>A0A3B0TNS7</accession>
<evidence type="ECO:0000256" key="1">
    <source>
        <dbReference type="SAM" id="MobiDB-lite"/>
    </source>
</evidence>
<sequence>MSEVSAIEQEHILPSGPTKAKPKVKTTNVGSKKSIVRAATAADINMVHKRLVEAIDTSPFYSDRFKIFEKQRLDIDYLRALFDLDPYHLMLFVADDEPAGFMITSPQCGSLWLHWSYIFPEKRRASLAMAGFRALVEHWDNGRFHKIATYTKPDNAVTSILTRYKFELTCELKNHLFGEDYLLYERKLNKTSPEYDNGVSTPGLKGRIKNYFISLLSNAS</sequence>
<dbReference type="Gene3D" id="3.40.630.30">
    <property type="match status" value="1"/>
</dbReference>
<proteinExistence type="predicted"/>
<evidence type="ECO:0000313" key="3">
    <source>
        <dbReference type="EMBL" id="VAW17853.1"/>
    </source>
</evidence>
<dbReference type="InterPro" id="IPR000182">
    <property type="entry name" value="GNAT_dom"/>
</dbReference>
<feature type="domain" description="N-acetyltransferase" evidence="2">
    <location>
        <begin position="47"/>
        <end position="189"/>
    </location>
</feature>
<organism evidence="3">
    <name type="scientific">hydrothermal vent metagenome</name>
    <dbReference type="NCBI Taxonomy" id="652676"/>
    <lineage>
        <taxon>unclassified sequences</taxon>
        <taxon>metagenomes</taxon>
        <taxon>ecological metagenomes</taxon>
    </lineage>
</organism>
<dbReference type="SUPFAM" id="SSF55729">
    <property type="entry name" value="Acyl-CoA N-acyltransferases (Nat)"/>
    <property type="match status" value="1"/>
</dbReference>
<protein>
    <recommendedName>
        <fullName evidence="2">N-acetyltransferase domain-containing protein</fullName>
    </recommendedName>
</protein>
<dbReference type="GO" id="GO:0016747">
    <property type="term" value="F:acyltransferase activity, transferring groups other than amino-acyl groups"/>
    <property type="evidence" value="ECO:0007669"/>
    <property type="project" value="InterPro"/>
</dbReference>
<reference evidence="3" key="1">
    <citation type="submission" date="2018-06" db="EMBL/GenBank/DDBJ databases">
        <authorList>
            <person name="Zhirakovskaya E."/>
        </authorList>
    </citation>
    <scope>NUCLEOTIDE SEQUENCE</scope>
</reference>
<feature type="region of interest" description="Disordered" evidence="1">
    <location>
        <begin position="1"/>
        <end position="26"/>
    </location>
</feature>
<dbReference type="AlphaFoldDB" id="A0A3B0TNS7"/>
<gene>
    <name evidence="3" type="ORF">MNBD_ALPHA11-2004</name>
</gene>
<dbReference type="InterPro" id="IPR016181">
    <property type="entry name" value="Acyl_CoA_acyltransferase"/>
</dbReference>
<name>A0A3B0TNS7_9ZZZZ</name>